<evidence type="ECO:0000313" key="3">
    <source>
        <dbReference type="Proteomes" id="UP000886998"/>
    </source>
</evidence>
<name>A0A8X6WWT5_9ARAC</name>
<sequence length="96" mass="10728">MATLPSTCSSFCSKSDEGVRIRAPDRQPPPHYKFIPNDYLLLQMTRLIASAACAPRVRVLRMSETETESSLLSRMTRLLERSGAYLPPGGGRGRRF</sequence>
<dbReference type="EMBL" id="BMAV01002724">
    <property type="protein sequence ID" value="GFY41864.1"/>
    <property type="molecule type" value="Genomic_DNA"/>
</dbReference>
<dbReference type="Proteomes" id="UP000886998">
    <property type="component" value="Unassembled WGS sequence"/>
</dbReference>
<evidence type="ECO:0000256" key="1">
    <source>
        <dbReference type="SAM" id="MobiDB-lite"/>
    </source>
</evidence>
<keyword evidence="3" id="KW-1185">Reference proteome</keyword>
<comment type="caution">
    <text evidence="2">The sequence shown here is derived from an EMBL/GenBank/DDBJ whole genome shotgun (WGS) entry which is preliminary data.</text>
</comment>
<organism evidence="2 3">
    <name type="scientific">Trichonephila inaurata madagascariensis</name>
    <dbReference type="NCBI Taxonomy" id="2747483"/>
    <lineage>
        <taxon>Eukaryota</taxon>
        <taxon>Metazoa</taxon>
        <taxon>Ecdysozoa</taxon>
        <taxon>Arthropoda</taxon>
        <taxon>Chelicerata</taxon>
        <taxon>Arachnida</taxon>
        <taxon>Araneae</taxon>
        <taxon>Araneomorphae</taxon>
        <taxon>Entelegynae</taxon>
        <taxon>Araneoidea</taxon>
        <taxon>Nephilidae</taxon>
        <taxon>Trichonephila</taxon>
        <taxon>Trichonephila inaurata</taxon>
    </lineage>
</organism>
<evidence type="ECO:0000313" key="2">
    <source>
        <dbReference type="EMBL" id="GFY41864.1"/>
    </source>
</evidence>
<feature type="compositionally biased region" description="Basic and acidic residues" evidence="1">
    <location>
        <begin position="14"/>
        <end position="25"/>
    </location>
</feature>
<reference evidence="2" key="1">
    <citation type="submission" date="2020-08" db="EMBL/GenBank/DDBJ databases">
        <title>Multicomponent nature underlies the extraordinary mechanical properties of spider dragline silk.</title>
        <authorList>
            <person name="Kono N."/>
            <person name="Nakamura H."/>
            <person name="Mori M."/>
            <person name="Yoshida Y."/>
            <person name="Ohtoshi R."/>
            <person name="Malay A.D."/>
            <person name="Moran D.A.P."/>
            <person name="Tomita M."/>
            <person name="Numata K."/>
            <person name="Arakawa K."/>
        </authorList>
    </citation>
    <scope>NUCLEOTIDE SEQUENCE</scope>
</reference>
<feature type="compositionally biased region" description="Polar residues" evidence="1">
    <location>
        <begin position="1"/>
        <end position="13"/>
    </location>
</feature>
<dbReference type="AlphaFoldDB" id="A0A8X6WWT5"/>
<feature type="region of interest" description="Disordered" evidence="1">
    <location>
        <begin position="1"/>
        <end position="27"/>
    </location>
</feature>
<proteinExistence type="predicted"/>
<accession>A0A8X6WWT5</accession>
<protein>
    <submittedName>
        <fullName evidence="2">Uncharacterized protein</fullName>
    </submittedName>
</protein>
<gene>
    <name evidence="2" type="ORF">TNIN_217841</name>
</gene>